<name>A0ABV6JDE7_9BACL</name>
<keyword evidence="8" id="KW-1185">Reference proteome</keyword>
<evidence type="ECO:0000256" key="3">
    <source>
        <dbReference type="ARBA" id="ARBA00023274"/>
    </source>
</evidence>
<dbReference type="InterPro" id="IPR008932">
    <property type="entry name" value="Ribosomal_bL12_oligo"/>
</dbReference>
<comment type="function">
    <text evidence="4">Forms part of the ribosomal stalk which helps the ribosome interact with GTP-bound translation factors. Is thus essential for accurate translation.</text>
</comment>
<dbReference type="InterPro" id="IPR013823">
    <property type="entry name" value="Ribosomal_bL12_C"/>
</dbReference>
<evidence type="ECO:0000256" key="4">
    <source>
        <dbReference type="HAMAP-Rule" id="MF_00368"/>
    </source>
</evidence>
<dbReference type="EMBL" id="JBHLVF010000036">
    <property type="protein sequence ID" value="MFC0393920.1"/>
    <property type="molecule type" value="Genomic_DNA"/>
</dbReference>
<evidence type="ECO:0000259" key="6">
    <source>
        <dbReference type="Pfam" id="PF16320"/>
    </source>
</evidence>
<protein>
    <recommendedName>
        <fullName evidence="4">Large ribosomal subunit protein bL12</fullName>
    </recommendedName>
</protein>
<gene>
    <name evidence="4 7" type="primary">rplL</name>
    <name evidence="7" type="ORF">ACFFJ8_21430</name>
</gene>
<dbReference type="PANTHER" id="PTHR45987">
    <property type="entry name" value="39S RIBOSOMAL PROTEIN L12"/>
    <property type="match status" value="1"/>
</dbReference>
<dbReference type="PANTHER" id="PTHR45987:SF4">
    <property type="entry name" value="LARGE RIBOSOMAL SUBUNIT PROTEIN BL12M"/>
    <property type="match status" value="1"/>
</dbReference>
<evidence type="ECO:0000256" key="1">
    <source>
        <dbReference type="ARBA" id="ARBA00007197"/>
    </source>
</evidence>
<dbReference type="Gene3D" id="3.30.1390.10">
    <property type="match status" value="1"/>
</dbReference>
<evidence type="ECO:0000259" key="5">
    <source>
        <dbReference type="Pfam" id="PF00542"/>
    </source>
</evidence>
<dbReference type="Gene3D" id="1.20.5.710">
    <property type="entry name" value="Single helix bin"/>
    <property type="match status" value="1"/>
</dbReference>
<dbReference type="InterPro" id="IPR000206">
    <property type="entry name" value="Ribosomal_bL12"/>
</dbReference>
<sequence>MSKEQILEAIKGMNVLELNDLVKAIEEEFGVTAAAPVAVAAGGAAVAEEQSEFDVILNGAGASKINVIKVVREITGLGLKEAKDLVDNAPKPIKEKVSKEEAEGVKAKLEEAGASVEVK</sequence>
<dbReference type="HAMAP" id="MF_00368">
    <property type="entry name" value="Ribosomal_bL12"/>
    <property type="match status" value="1"/>
</dbReference>
<reference evidence="7 8" key="1">
    <citation type="submission" date="2024-09" db="EMBL/GenBank/DDBJ databases">
        <authorList>
            <person name="Sun Q."/>
            <person name="Mori K."/>
        </authorList>
    </citation>
    <scope>NUCLEOTIDE SEQUENCE [LARGE SCALE GENOMIC DNA]</scope>
    <source>
        <strain evidence="7 8">CCM 4839</strain>
    </source>
</reference>
<feature type="domain" description="Large ribosomal subunit protein bL12 oligomerization" evidence="6">
    <location>
        <begin position="3"/>
        <end position="47"/>
    </location>
</feature>
<dbReference type="CDD" id="cd00387">
    <property type="entry name" value="Ribosomal_L7_L12"/>
    <property type="match status" value="1"/>
</dbReference>
<evidence type="ECO:0000256" key="2">
    <source>
        <dbReference type="ARBA" id="ARBA00022980"/>
    </source>
</evidence>
<dbReference type="Proteomes" id="UP001589818">
    <property type="component" value="Unassembled WGS sequence"/>
</dbReference>
<evidence type="ECO:0000313" key="8">
    <source>
        <dbReference type="Proteomes" id="UP001589818"/>
    </source>
</evidence>
<dbReference type="RefSeq" id="WP_204822521.1">
    <property type="nucleotide sequence ID" value="NZ_JANHOF010000025.1"/>
</dbReference>
<dbReference type="InterPro" id="IPR014719">
    <property type="entry name" value="Ribosomal_bL12_C/ClpS-like"/>
</dbReference>
<comment type="similarity">
    <text evidence="1 4">Belongs to the bacterial ribosomal protein bL12 family.</text>
</comment>
<keyword evidence="3 4" id="KW-0687">Ribonucleoprotein</keyword>
<dbReference type="Pfam" id="PF16320">
    <property type="entry name" value="Ribosomal_L12_N"/>
    <property type="match status" value="1"/>
</dbReference>
<dbReference type="SUPFAM" id="SSF48300">
    <property type="entry name" value="Ribosomal protein L7/12, oligomerisation (N-terminal) domain"/>
    <property type="match status" value="1"/>
</dbReference>
<evidence type="ECO:0000313" key="7">
    <source>
        <dbReference type="EMBL" id="MFC0393920.1"/>
    </source>
</evidence>
<feature type="domain" description="Large ribosomal subunit protein bL12 C-terminal" evidence="5">
    <location>
        <begin position="53"/>
        <end position="119"/>
    </location>
</feature>
<dbReference type="InterPro" id="IPR036235">
    <property type="entry name" value="Ribosomal_bL12_oligo_N_sf"/>
</dbReference>
<dbReference type="Pfam" id="PF00542">
    <property type="entry name" value="Ribosomal_L12"/>
    <property type="match status" value="1"/>
</dbReference>
<proteinExistence type="inferred from homology"/>
<dbReference type="NCBIfam" id="TIGR00855">
    <property type="entry name" value="L12"/>
    <property type="match status" value="1"/>
</dbReference>
<organism evidence="7 8">
    <name type="scientific">Paenibacillus mendelii</name>
    <dbReference type="NCBI Taxonomy" id="206163"/>
    <lineage>
        <taxon>Bacteria</taxon>
        <taxon>Bacillati</taxon>
        <taxon>Bacillota</taxon>
        <taxon>Bacilli</taxon>
        <taxon>Bacillales</taxon>
        <taxon>Paenibacillaceae</taxon>
        <taxon>Paenibacillus</taxon>
    </lineage>
</organism>
<dbReference type="GO" id="GO:0005840">
    <property type="term" value="C:ribosome"/>
    <property type="evidence" value="ECO:0007669"/>
    <property type="project" value="UniProtKB-KW"/>
</dbReference>
<keyword evidence="2 4" id="KW-0689">Ribosomal protein</keyword>
<comment type="subunit">
    <text evidence="4">Homodimer. Part of the ribosomal stalk of the 50S ribosomal subunit. Forms a multimeric L10(L12)X complex, where L10 forms an elongated spine to which 2 to 4 L12 dimers bind in a sequential fashion. Binds GTP-bound translation factors.</text>
</comment>
<dbReference type="SUPFAM" id="SSF54736">
    <property type="entry name" value="ClpS-like"/>
    <property type="match status" value="1"/>
</dbReference>
<accession>A0ABV6JDE7</accession>
<comment type="caution">
    <text evidence="7">The sequence shown here is derived from an EMBL/GenBank/DDBJ whole genome shotgun (WGS) entry which is preliminary data.</text>
</comment>